<keyword evidence="5" id="KW-0411">Iron-sulfur</keyword>
<keyword evidence="7" id="KW-0223">Dioxygenase</keyword>
<dbReference type="SUPFAM" id="SSF50022">
    <property type="entry name" value="ISP domain"/>
    <property type="match status" value="1"/>
</dbReference>
<dbReference type="Gene3D" id="3.90.380.10">
    <property type="entry name" value="Naphthalene 1,2-dioxygenase Alpha Subunit, Chain A, domain 1"/>
    <property type="match status" value="1"/>
</dbReference>
<keyword evidence="2" id="KW-0479">Metal-binding</keyword>
<dbReference type="Pfam" id="PF19112">
    <property type="entry name" value="VanA_C"/>
    <property type="match status" value="1"/>
</dbReference>
<dbReference type="Gene3D" id="2.102.10.10">
    <property type="entry name" value="Rieske [2Fe-2S] iron-sulphur domain"/>
    <property type="match status" value="1"/>
</dbReference>
<organism evidence="7">
    <name type="scientific">uncultured spirochete</name>
    <dbReference type="NCBI Taxonomy" id="156406"/>
    <lineage>
        <taxon>Bacteria</taxon>
        <taxon>Pseudomonadati</taxon>
        <taxon>Spirochaetota</taxon>
        <taxon>Spirochaetia</taxon>
        <taxon>Spirochaetales</taxon>
        <taxon>environmental samples</taxon>
    </lineage>
</organism>
<keyword evidence="4" id="KW-0408">Iron</keyword>
<dbReference type="PROSITE" id="PS51296">
    <property type="entry name" value="RIESKE"/>
    <property type="match status" value="1"/>
</dbReference>
<dbReference type="InterPro" id="IPR036922">
    <property type="entry name" value="Rieske_2Fe-2S_sf"/>
</dbReference>
<gene>
    <name evidence="7" type="ORF">SPIRO4BDMA_50839</name>
</gene>
<evidence type="ECO:0000256" key="5">
    <source>
        <dbReference type="ARBA" id="ARBA00023014"/>
    </source>
</evidence>
<dbReference type="InterPro" id="IPR017941">
    <property type="entry name" value="Rieske_2Fe-2S"/>
</dbReference>
<dbReference type="Pfam" id="PF00355">
    <property type="entry name" value="Rieske"/>
    <property type="match status" value="1"/>
</dbReference>
<keyword evidence="3" id="KW-0560">Oxidoreductase</keyword>
<accession>A0A3P3XT67</accession>
<evidence type="ECO:0000259" key="6">
    <source>
        <dbReference type="PROSITE" id="PS51296"/>
    </source>
</evidence>
<dbReference type="SUPFAM" id="SSF55961">
    <property type="entry name" value="Bet v1-like"/>
    <property type="match status" value="1"/>
</dbReference>
<dbReference type="PANTHER" id="PTHR21266:SF59">
    <property type="entry name" value="BLR4922 PROTEIN"/>
    <property type="match status" value="1"/>
</dbReference>
<dbReference type="InterPro" id="IPR050584">
    <property type="entry name" value="Cholesterol_7-desaturase"/>
</dbReference>
<sequence length="339" mass="38774">MIPNQWYVVASSNEVSIRPVGMTRFGEKLVLYRTSSRFLVCLSDRCCHRGAALSKGKVCNGDQIQCPFHGLEYDPSGKCTVIPANGRSSPVPSNFKVRSWPVYEAHGFIWVWYGTDLPVPEIPEFFDDIPDGARYATVADHWKAHYSRVIENQLDCVHLPFIHHNTIGKGNRTLVNGPAVEWISDHKFFMYVYNEVDQGQKPKKPNEVSVPSPSGYKIEFLYPNLWENRIADKVRVLAAFVPVDDENTLLYLRFYQAFARIPLIGNLVARAAMPFNVYVAHQDRRVVQTQEPKASALKIGENLFQGDFPILEYRRRRQELQDKGRGWGPLKHLGRPSRN</sequence>
<evidence type="ECO:0000256" key="3">
    <source>
        <dbReference type="ARBA" id="ARBA00023002"/>
    </source>
</evidence>
<evidence type="ECO:0000256" key="1">
    <source>
        <dbReference type="ARBA" id="ARBA00022714"/>
    </source>
</evidence>
<dbReference type="InterPro" id="IPR044043">
    <property type="entry name" value="VanA_C_cat"/>
</dbReference>
<evidence type="ECO:0000256" key="2">
    <source>
        <dbReference type="ARBA" id="ARBA00022723"/>
    </source>
</evidence>
<feature type="domain" description="Rieske" evidence="6">
    <location>
        <begin position="6"/>
        <end position="111"/>
    </location>
</feature>
<evidence type="ECO:0000256" key="4">
    <source>
        <dbReference type="ARBA" id="ARBA00023004"/>
    </source>
</evidence>
<proteinExistence type="predicted"/>
<dbReference type="GO" id="GO:0051213">
    <property type="term" value="F:dioxygenase activity"/>
    <property type="evidence" value="ECO:0007669"/>
    <property type="project" value="UniProtKB-KW"/>
</dbReference>
<name>A0A3P3XT67_9SPIR</name>
<dbReference type="GO" id="GO:0051537">
    <property type="term" value="F:2 iron, 2 sulfur cluster binding"/>
    <property type="evidence" value="ECO:0007669"/>
    <property type="project" value="UniProtKB-KW"/>
</dbReference>
<keyword evidence="1" id="KW-0001">2Fe-2S</keyword>
<dbReference type="PANTHER" id="PTHR21266">
    <property type="entry name" value="IRON-SULFUR DOMAIN CONTAINING PROTEIN"/>
    <property type="match status" value="1"/>
</dbReference>
<evidence type="ECO:0000313" key="7">
    <source>
        <dbReference type="EMBL" id="SLM19324.1"/>
    </source>
</evidence>
<protein>
    <submittedName>
        <fullName evidence="7">Ring-hydroxylating dioxygenase, large terminal subunit</fullName>
    </submittedName>
</protein>
<dbReference type="EMBL" id="FWDO01000005">
    <property type="protein sequence ID" value="SLM19324.1"/>
    <property type="molecule type" value="Genomic_DNA"/>
</dbReference>
<dbReference type="AlphaFoldDB" id="A0A3P3XT67"/>
<dbReference type="GO" id="GO:0046872">
    <property type="term" value="F:metal ion binding"/>
    <property type="evidence" value="ECO:0007669"/>
    <property type="project" value="UniProtKB-KW"/>
</dbReference>
<reference evidence="7" key="1">
    <citation type="submission" date="2017-02" db="EMBL/GenBank/DDBJ databases">
        <authorList>
            <person name="Regsiter A."/>
            <person name="William W."/>
        </authorList>
    </citation>
    <scope>NUCLEOTIDE SEQUENCE</scope>
    <source>
        <strain evidence="7">BdmA 4</strain>
    </source>
</reference>